<evidence type="ECO:0000313" key="2">
    <source>
        <dbReference type="Proteomes" id="UP000566711"/>
    </source>
</evidence>
<evidence type="ECO:0000313" key="1">
    <source>
        <dbReference type="EMBL" id="MBA5604298.1"/>
    </source>
</evidence>
<keyword evidence="2" id="KW-1185">Reference proteome</keyword>
<name>A0A7W2EE72_9BURK</name>
<gene>
    <name evidence="1" type="ORF">H3H36_02850</name>
</gene>
<protein>
    <submittedName>
        <fullName evidence="1">Uncharacterized protein</fullName>
    </submittedName>
</protein>
<reference evidence="1 2" key="1">
    <citation type="submission" date="2020-07" db="EMBL/GenBank/DDBJ databases">
        <title>Novel species isolated from subtropical streams in China.</title>
        <authorList>
            <person name="Lu H."/>
        </authorList>
    </citation>
    <scope>NUCLEOTIDE SEQUENCE [LARGE SCALE GENOMIC DNA]</scope>
    <source>
        <strain evidence="1 2">FT3S</strain>
    </source>
</reference>
<accession>A0A7W2EE72</accession>
<comment type="caution">
    <text evidence="1">The sequence shown here is derived from an EMBL/GenBank/DDBJ whole genome shotgun (WGS) entry which is preliminary data.</text>
</comment>
<dbReference type="AlphaFoldDB" id="A0A7W2EE72"/>
<proteinExistence type="predicted"/>
<organism evidence="1 2">
    <name type="scientific">Rugamonas fusca</name>
    <dbReference type="NCBI Taxonomy" id="2758568"/>
    <lineage>
        <taxon>Bacteria</taxon>
        <taxon>Pseudomonadati</taxon>
        <taxon>Pseudomonadota</taxon>
        <taxon>Betaproteobacteria</taxon>
        <taxon>Burkholderiales</taxon>
        <taxon>Oxalobacteraceae</taxon>
        <taxon>Telluria group</taxon>
        <taxon>Rugamonas</taxon>
    </lineage>
</organism>
<dbReference type="Proteomes" id="UP000566711">
    <property type="component" value="Unassembled WGS sequence"/>
</dbReference>
<dbReference type="EMBL" id="JACEZS010000001">
    <property type="protein sequence ID" value="MBA5604298.1"/>
    <property type="molecule type" value="Genomic_DNA"/>
</dbReference>
<sequence length="82" mass="8876">MKKFVPYANEADVLHIGHLCIENRLDRITISGDVDLMADQAGLRDARALLQVLTDVVARLAAQDLPATLPPPDVKTVANPFG</sequence>
<dbReference type="RefSeq" id="WP_182213742.1">
    <property type="nucleotide sequence ID" value="NZ_JACEZS010000001.1"/>
</dbReference>